<dbReference type="CDD" id="cd06550">
    <property type="entry name" value="TM_ABC_iron-siderophores_like"/>
    <property type="match status" value="1"/>
</dbReference>
<reference evidence="9 10" key="1">
    <citation type="submission" date="2023-04" db="EMBL/GenBank/DDBJ databases">
        <title>A long-awaited taxogenomic arrangement of the family Halomonadaceae.</title>
        <authorList>
            <person name="De La Haba R."/>
            <person name="Chuvochina M."/>
            <person name="Wittouck S."/>
            <person name="Arahal D.R."/>
            <person name="Sanchez-Porro C."/>
            <person name="Hugenholtz P."/>
            <person name="Ventosa A."/>
        </authorList>
    </citation>
    <scope>NUCLEOTIDE SEQUENCE [LARGE SCALE GENOMIC DNA]</scope>
    <source>
        <strain evidence="9 10">DSM 22428</strain>
    </source>
</reference>
<evidence type="ECO:0000256" key="6">
    <source>
        <dbReference type="ARBA" id="ARBA00022989"/>
    </source>
</evidence>
<name>A0ABU1GWP4_9GAMM</name>
<dbReference type="EMBL" id="JARWAO010000003">
    <property type="protein sequence ID" value="MDR5895967.1"/>
    <property type="molecule type" value="Genomic_DNA"/>
</dbReference>
<comment type="caution">
    <text evidence="9">The sequence shown here is derived from an EMBL/GenBank/DDBJ whole genome shotgun (WGS) entry which is preliminary data.</text>
</comment>
<evidence type="ECO:0000256" key="7">
    <source>
        <dbReference type="ARBA" id="ARBA00023136"/>
    </source>
</evidence>
<keyword evidence="4" id="KW-1003">Cell membrane</keyword>
<evidence type="ECO:0000256" key="5">
    <source>
        <dbReference type="ARBA" id="ARBA00022692"/>
    </source>
</evidence>
<evidence type="ECO:0000256" key="2">
    <source>
        <dbReference type="ARBA" id="ARBA00007935"/>
    </source>
</evidence>
<evidence type="ECO:0000313" key="10">
    <source>
        <dbReference type="Proteomes" id="UP001269375"/>
    </source>
</evidence>
<proteinExistence type="inferred from homology"/>
<feature type="transmembrane region" description="Helical" evidence="8">
    <location>
        <begin position="317"/>
        <end position="336"/>
    </location>
</feature>
<keyword evidence="3" id="KW-0813">Transport</keyword>
<evidence type="ECO:0000256" key="8">
    <source>
        <dbReference type="SAM" id="Phobius"/>
    </source>
</evidence>
<dbReference type="Pfam" id="PF01032">
    <property type="entry name" value="FecCD"/>
    <property type="match status" value="1"/>
</dbReference>
<feature type="transmembrane region" description="Helical" evidence="8">
    <location>
        <begin position="125"/>
        <end position="147"/>
    </location>
</feature>
<dbReference type="InterPro" id="IPR037294">
    <property type="entry name" value="ABC_BtuC-like"/>
</dbReference>
<dbReference type="RefSeq" id="WP_251589899.1">
    <property type="nucleotide sequence ID" value="NZ_JAMLJI010000001.1"/>
</dbReference>
<comment type="similarity">
    <text evidence="2">Belongs to the binding-protein-dependent transport system permease family. FecCD subfamily.</text>
</comment>
<accession>A0ABU1GWP4</accession>
<keyword evidence="5 8" id="KW-0812">Transmembrane</keyword>
<dbReference type="SUPFAM" id="SSF81345">
    <property type="entry name" value="ABC transporter involved in vitamin B12 uptake, BtuC"/>
    <property type="match status" value="1"/>
</dbReference>
<gene>
    <name evidence="9" type="ORF">QC825_07785</name>
</gene>
<feature type="transmembrane region" description="Helical" evidence="8">
    <location>
        <begin position="154"/>
        <end position="176"/>
    </location>
</feature>
<protein>
    <submittedName>
        <fullName evidence="9">Iron ABC transporter permease</fullName>
    </submittedName>
</protein>
<evidence type="ECO:0000256" key="3">
    <source>
        <dbReference type="ARBA" id="ARBA00022448"/>
    </source>
</evidence>
<sequence length="342" mass="35241">MFPSKSALTLWAVFLAAALLLCVNIVLAASIGEMRIPFMVTLQSIAHGLGVSDVSLDPIQQGIIWQYRMSRALIAAFSGAGLALCGVVLQALLRNALAEPYVLGVSAGASTGAVSVMLLGVGGGAIGVSAGAFLGALMAFAVVMFLASGVRRGVTRVILAGVAAAQLFNAITAWLVSTSANAEQSRSIMFWLLGSLGGVRWPDVELAAIVVSAGFVLCFYFARTMDAFAFGEDAAASLGVSVRGVRAVLLILTALITATLVSIVGAVGFVGLVIPHAARFLIGPGHVRLLPATALIGANFMVLSDIVSRVIVAQQTLPIGVVTALFGAPAFALILYRVRTEE</sequence>
<dbReference type="InterPro" id="IPR000522">
    <property type="entry name" value="ABC_transptr_permease_BtuC"/>
</dbReference>
<dbReference type="PANTHER" id="PTHR30472">
    <property type="entry name" value="FERRIC ENTEROBACTIN TRANSPORT SYSTEM PERMEASE PROTEIN"/>
    <property type="match status" value="1"/>
</dbReference>
<feature type="transmembrane region" description="Helical" evidence="8">
    <location>
        <begin position="72"/>
        <end position="93"/>
    </location>
</feature>
<comment type="subcellular location">
    <subcellularLocation>
        <location evidence="1">Cell membrane</location>
        <topology evidence="1">Multi-pass membrane protein</topology>
    </subcellularLocation>
</comment>
<feature type="transmembrane region" description="Helical" evidence="8">
    <location>
        <begin position="100"/>
        <end position="119"/>
    </location>
</feature>
<evidence type="ECO:0000256" key="4">
    <source>
        <dbReference type="ARBA" id="ARBA00022475"/>
    </source>
</evidence>
<dbReference type="PANTHER" id="PTHR30472:SF67">
    <property type="entry name" value="PERMEASE OF ABC TRANSPORTER-RELATED"/>
    <property type="match status" value="1"/>
</dbReference>
<dbReference type="Gene3D" id="1.10.3470.10">
    <property type="entry name" value="ABC transporter involved in vitamin B12 uptake, BtuC"/>
    <property type="match status" value="1"/>
</dbReference>
<keyword evidence="7 8" id="KW-0472">Membrane</keyword>
<evidence type="ECO:0000313" key="9">
    <source>
        <dbReference type="EMBL" id="MDR5895967.1"/>
    </source>
</evidence>
<dbReference type="Proteomes" id="UP001269375">
    <property type="component" value="Unassembled WGS sequence"/>
</dbReference>
<evidence type="ECO:0000256" key="1">
    <source>
        <dbReference type="ARBA" id="ARBA00004651"/>
    </source>
</evidence>
<keyword evidence="6 8" id="KW-1133">Transmembrane helix</keyword>
<organism evidence="9 10">
    <name type="scientific">Larsenimonas suaedae</name>
    <dbReference type="NCBI Taxonomy" id="1851019"/>
    <lineage>
        <taxon>Bacteria</taxon>
        <taxon>Pseudomonadati</taxon>
        <taxon>Pseudomonadota</taxon>
        <taxon>Gammaproteobacteria</taxon>
        <taxon>Oceanospirillales</taxon>
        <taxon>Halomonadaceae</taxon>
        <taxon>Larsenimonas</taxon>
    </lineage>
</organism>
<feature type="transmembrane region" description="Helical" evidence="8">
    <location>
        <begin position="204"/>
        <end position="222"/>
    </location>
</feature>
<keyword evidence="10" id="KW-1185">Reference proteome</keyword>
<feature type="transmembrane region" description="Helical" evidence="8">
    <location>
        <begin position="289"/>
        <end position="311"/>
    </location>
</feature>